<gene>
    <name evidence="1" type="ORF">METZ01_LOCUS432981</name>
</gene>
<feature type="non-terminal residue" evidence="1">
    <location>
        <position position="157"/>
    </location>
</feature>
<dbReference type="EMBL" id="UINC01174148">
    <property type="protein sequence ID" value="SVD80127.1"/>
    <property type="molecule type" value="Genomic_DNA"/>
</dbReference>
<sequence length="157" mass="16955">MNIWLDAWEEALRTHQPQASQLPSDWPTLPASLLTDPGHVLDHLLCRHDAESDGRSPRGAHPTPTRLADAIIADELRADVSLNGSEPIVTNVNLAALPPAFRAQAEVINDKKEAAREAEVDEETEHEIAIGARTRTGVPLPFADPAVGGGLFPSRIL</sequence>
<dbReference type="AlphaFoldDB" id="A0A382Y9X5"/>
<accession>A0A382Y9X5</accession>
<evidence type="ECO:0000313" key="1">
    <source>
        <dbReference type="EMBL" id="SVD80127.1"/>
    </source>
</evidence>
<protein>
    <submittedName>
        <fullName evidence="1">Uncharacterized protein</fullName>
    </submittedName>
</protein>
<proteinExistence type="predicted"/>
<reference evidence="1" key="1">
    <citation type="submission" date="2018-05" db="EMBL/GenBank/DDBJ databases">
        <authorList>
            <person name="Lanie J.A."/>
            <person name="Ng W.-L."/>
            <person name="Kazmierczak K.M."/>
            <person name="Andrzejewski T.M."/>
            <person name="Davidsen T.M."/>
            <person name="Wayne K.J."/>
            <person name="Tettelin H."/>
            <person name="Glass J.I."/>
            <person name="Rusch D."/>
            <person name="Podicherti R."/>
            <person name="Tsui H.-C.T."/>
            <person name="Winkler M.E."/>
        </authorList>
    </citation>
    <scope>NUCLEOTIDE SEQUENCE</scope>
</reference>
<name>A0A382Y9X5_9ZZZZ</name>
<organism evidence="1">
    <name type="scientific">marine metagenome</name>
    <dbReference type="NCBI Taxonomy" id="408172"/>
    <lineage>
        <taxon>unclassified sequences</taxon>
        <taxon>metagenomes</taxon>
        <taxon>ecological metagenomes</taxon>
    </lineage>
</organism>